<dbReference type="SUPFAM" id="SSF54695">
    <property type="entry name" value="POZ domain"/>
    <property type="match status" value="1"/>
</dbReference>
<dbReference type="Pfam" id="PF03931">
    <property type="entry name" value="Skp1_POZ"/>
    <property type="match status" value="1"/>
</dbReference>
<dbReference type="HOGENOM" id="CLU_804538_0_0_1"/>
<sequence>MTEITLISADSEKFTVKARIFQDSVISGMLLTLGTTIPLDFDAATLKKVIEWCKYRYDYSQLDFGRLEKTSLAYYNKTKKFKDWEKNFLQMDNEMLLSIIAAADWFDIDALFQASCRRAATLLQNGSLNSVMNLAVNIQAQIAQNIPPNALKKLADAGNISLSPEQQLHNLIWTSFFSSDHWFEAIFALDYEINPILIGKSLGRGEEFVVLSSMDWNGDVWYDKRKLRDSLNSHRFDERTYESTIDGSEKVINIYESKRSDYSVVSGVEERLVQSEPDGTRWTSVSYLRKPGIFKHATRAKPNRRVEVLCEECPNPHNGKPLRWLCLDSTVTDYQPTSIFQNGLR</sequence>
<name>A0A084B5Y9_STACB</name>
<dbReference type="InterPro" id="IPR011333">
    <property type="entry name" value="SKP1/BTB/POZ_sf"/>
</dbReference>
<accession>A0A084B5Y9</accession>
<dbReference type="SUPFAM" id="SSF81382">
    <property type="entry name" value="Skp1 dimerisation domain-like"/>
    <property type="match status" value="1"/>
</dbReference>
<comment type="function">
    <text evidence="3">Essential component of the SCF (SKP1-CUL1-F-box protein) E3 ubiquitin ligase complexes, which mediate the ubiquitination and subsequent proteasomal degradation of target proteins. Controls sulfur metabolite repression, probably by mediating the inactivation or degradation of the metR transcription factor.</text>
</comment>
<protein>
    <recommendedName>
        <fullName evidence="4">SKP1 component POZ domain-containing protein</fullName>
    </recommendedName>
</protein>
<dbReference type="InterPro" id="IPR016073">
    <property type="entry name" value="Skp1_comp_POZ"/>
</dbReference>
<reference evidence="5 6" key="1">
    <citation type="journal article" date="2014" name="BMC Genomics">
        <title>Comparative genome sequencing reveals chemotype-specific gene clusters in the toxigenic black mold Stachybotrys.</title>
        <authorList>
            <person name="Semeiks J."/>
            <person name="Borek D."/>
            <person name="Otwinowski Z."/>
            <person name="Grishin N.V."/>
        </authorList>
    </citation>
    <scope>NUCLEOTIDE SEQUENCE [LARGE SCALE GENOMIC DNA]</scope>
    <source>
        <strain evidence="6">CBS 109288 / IBT 7711</strain>
    </source>
</reference>
<dbReference type="GO" id="GO:0006511">
    <property type="term" value="P:ubiquitin-dependent protein catabolic process"/>
    <property type="evidence" value="ECO:0007669"/>
    <property type="project" value="InterPro"/>
</dbReference>
<organism evidence="5 6">
    <name type="scientific">Stachybotrys chartarum (strain CBS 109288 / IBT 7711)</name>
    <name type="common">Toxic black mold</name>
    <name type="synonym">Stilbospora chartarum</name>
    <dbReference type="NCBI Taxonomy" id="1280523"/>
    <lineage>
        <taxon>Eukaryota</taxon>
        <taxon>Fungi</taxon>
        <taxon>Dikarya</taxon>
        <taxon>Ascomycota</taxon>
        <taxon>Pezizomycotina</taxon>
        <taxon>Sordariomycetes</taxon>
        <taxon>Hypocreomycetidae</taxon>
        <taxon>Hypocreales</taxon>
        <taxon>Stachybotryaceae</taxon>
        <taxon>Stachybotrys</taxon>
    </lineage>
</organism>
<keyword evidence="6" id="KW-1185">Reference proteome</keyword>
<evidence type="ECO:0000256" key="2">
    <source>
        <dbReference type="ARBA" id="ARBA00022786"/>
    </source>
</evidence>
<evidence type="ECO:0000313" key="6">
    <source>
        <dbReference type="Proteomes" id="UP000028045"/>
    </source>
</evidence>
<evidence type="ECO:0000259" key="4">
    <source>
        <dbReference type="Pfam" id="PF03931"/>
    </source>
</evidence>
<dbReference type="EMBL" id="KL647952">
    <property type="protein sequence ID" value="KEY72968.1"/>
    <property type="molecule type" value="Genomic_DNA"/>
</dbReference>
<dbReference type="InterPro" id="IPR036296">
    <property type="entry name" value="SKP1-like_dim_sf"/>
</dbReference>
<dbReference type="PANTHER" id="PTHR11165">
    <property type="entry name" value="SKP1"/>
    <property type="match status" value="1"/>
</dbReference>
<evidence type="ECO:0000313" key="5">
    <source>
        <dbReference type="EMBL" id="KEY72968.1"/>
    </source>
</evidence>
<dbReference type="AlphaFoldDB" id="A0A084B5Y9"/>
<evidence type="ECO:0000256" key="3">
    <source>
        <dbReference type="ARBA" id="ARBA00045385"/>
    </source>
</evidence>
<dbReference type="SMART" id="SM00512">
    <property type="entry name" value="Skp1"/>
    <property type="match status" value="1"/>
</dbReference>
<keyword evidence="2" id="KW-0833">Ubl conjugation pathway</keyword>
<dbReference type="Gene3D" id="3.30.710.10">
    <property type="entry name" value="Potassium Channel Kv1.1, Chain A"/>
    <property type="match status" value="1"/>
</dbReference>
<evidence type="ECO:0000256" key="1">
    <source>
        <dbReference type="ARBA" id="ARBA00009993"/>
    </source>
</evidence>
<feature type="domain" description="SKP1 component POZ" evidence="4">
    <location>
        <begin position="4"/>
        <end position="56"/>
    </location>
</feature>
<gene>
    <name evidence="5" type="ORF">S7711_10237</name>
</gene>
<proteinExistence type="inferred from homology"/>
<dbReference type="InterPro" id="IPR016897">
    <property type="entry name" value="SKP1"/>
</dbReference>
<comment type="similarity">
    <text evidence="1">Belongs to the SKP1 family.</text>
</comment>
<dbReference type="Proteomes" id="UP000028045">
    <property type="component" value="Unassembled WGS sequence"/>
</dbReference>
<dbReference type="InterPro" id="IPR001232">
    <property type="entry name" value="SKP1-like"/>
</dbReference>